<dbReference type="Proteomes" id="UP000321049">
    <property type="component" value="Unassembled WGS sequence"/>
</dbReference>
<feature type="transmembrane region" description="Helical" evidence="1">
    <location>
        <begin position="235"/>
        <end position="258"/>
    </location>
</feature>
<proteinExistence type="predicted"/>
<keyword evidence="1" id="KW-1133">Transmembrane helix</keyword>
<feature type="transmembrane region" description="Helical" evidence="1">
    <location>
        <begin position="189"/>
        <end position="210"/>
    </location>
</feature>
<keyword evidence="3" id="KW-1185">Reference proteome</keyword>
<name>A0A511JIC0_9CELL</name>
<evidence type="ECO:0000256" key="1">
    <source>
        <dbReference type="SAM" id="Phobius"/>
    </source>
</evidence>
<dbReference type="AlphaFoldDB" id="A0A511JIC0"/>
<feature type="transmembrane region" description="Helical" evidence="1">
    <location>
        <begin position="115"/>
        <end position="141"/>
    </location>
</feature>
<dbReference type="RefSeq" id="WP_146845293.1">
    <property type="nucleotide sequence ID" value="NZ_BJWH01000004.1"/>
</dbReference>
<keyword evidence="1" id="KW-0812">Transmembrane</keyword>
<dbReference type="EMBL" id="BJWH01000004">
    <property type="protein sequence ID" value="GEL97758.1"/>
    <property type="molecule type" value="Genomic_DNA"/>
</dbReference>
<feature type="transmembrane region" description="Helical" evidence="1">
    <location>
        <begin position="161"/>
        <end position="182"/>
    </location>
</feature>
<evidence type="ECO:0000313" key="2">
    <source>
        <dbReference type="EMBL" id="GEL97758.1"/>
    </source>
</evidence>
<evidence type="ECO:0008006" key="4">
    <source>
        <dbReference type="Google" id="ProtNLM"/>
    </source>
</evidence>
<accession>A0A511JIC0</accession>
<keyword evidence="1" id="KW-0472">Membrane</keyword>
<comment type="caution">
    <text evidence="2">The sequence shown here is derived from an EMBL/GenBank/DDBJ whole genome shotgun (WGS) entry which is preliminary data.</text>
</comment>
<dbReference type="OrthoDB" id="5124862at2"/>
<reference evidence="2 3" key="1">
    <citation type="submission" date="2019-07" db="EMBL/GenBank/DDBJ databases">
        <title>Whole genome shotgun sequence of Cellulomonas terrae NBRC 100819.</title>
        <authorList>
            <person name="Hosoyama A."/>
            <person name="Uohara A."/>
            <person name="Ohji S."/>
            <person name="Ichikawa N."/>
        </authorList>
    </citation>
    <scope>NUCLEOTIDE SEQUENCE [LARGE SCALE GENOMIC DNA]</scope>
    <source>
        <strain evidence="2 3">NBRC 100819</strain>
    </source>
</reference>
<sequence length="264" mass="26733">MIAATRSELVRLARPRLVLGWLGLVALFAVLINTVMFSMAGGDQPPTGPGVVFPDDATLATVDGLVAGVSSAASMFGIVTLSLWALLTATDYSTGLIRLLVAAQPHRGKLLAGKVVALTLATAVATTVALAVNVGIAPVAAEGAGIDTSTWREALTVTLLAQAWGNAFAAALVWGVIGLVLAMLLRSSALAISIGVGWVLVVEGVVASALDRDTPWLPGSTLTALAQGGNDSLDLAQAAGLGLAYAGVGLGLAFVVGWRRDITD</sequence>
<feature type="transmembrane region" description="Helical" evidence="1">
    <location>
        <begin position="64"/>
        <end position="87"/>
    </location>
</feature>
<evidence type="ECO:0000313" key="3">
    <source>
        <dbReference type="Proteomes" id="UP000321049"/>
    </source>
</evidence>
<gene>
    <name evidence="2" type="ORF">CTE05_13050</name>
</gene>
<protein>
    <recommendedName>
        <fullName evidence="4">ABC transporter permease</fullName>
    </recommendedName>
</protein>
<organism evidence="2 3">
    <name type="scientific">Cellulomonas terrae</name>
    <dbReference type="NCBI Taxonomy" id="311234"/>
    <lineage>
        <taxon>Bacteria</taxon>
        <taxon>Bacillati</taxon>
        <taxon>Actinomycetota</taxon>
        <taxon>Actinomycetes</taxon>
        <taxon>Micrococcales</taxon>
        <taxon>Cellulomonadaceae</taxon>
        <taxon>Cellulomonas</taxon>
    </lineage>
</organism>